<gene>
    <name evidence="3" type="ORF">FOZ74_03160</name>
</gene>
<keyword evidence="4" id="KW-1185">Reference proteome</keyword>
<dbReference type="InterPro" id="IPR036396">
    <property type="entry name" value="Cyt_P450_sf"/>
</dbReference>
<feature type="region of interest" description="Disordered" evidence="2">
    <location>
        <begin position="1"/>
        <end position="26"/>
    </location>
</feature>
<evidence type="ECO:0000256" key="2">
    <source>
        <dbReference type="SAM" id="MobiDB-lite"/>
    </source>
</evidence>
<dbReference type="OrthoDB" id="4168525at2"/>
<dbReference type="AlphaFoldDB" id="A0A5B8RTX7"/>
<dbReference type="EMBL" id="CP042344">
    <property type="protein sequence ID" value="QEA12114.1"/>
    <property type="molecule type" value="Genomic_DNA"/>
</dbReference>
<dbReference type="PANTHER" id="PTHR46696">
    <property type="entry name" value="P450, PUTATIVE (EUROFUNG)-RELATED"/>
    <property type="match status" value="1"/>
</dbReference>
<protein>
    <submittedName>
        <fullName evidence="3">Cytochrome P450</fullName>
    </submittedName>
</protein>
<proteinExistence type="inferred from homology"/>
<dbReference type="PANTHER" id="PTHR46696:SF6">
    <property type="entry name" value="P450, PUTATIVE (EUROFUNG)-RELATED"/>
    <property type="match status" value="1"/>
</dbReference>
<evidence type="ECO:0000313" key="4">
    <source>
        <dbReference type="Proteomes" id="UP000321199"/>
    </source>
</evidence>
<dbReference type="InterPro" id="IPR001128">
    <property type="entry name" value="Cyt_P450"/>
</dbReference>
<dbReference type="SUPFAM" id="SSF48264">
    <property type="entry name" value="Cytochrome P450"/>
    <property type="match status" value="1"/>
</dbReference>
<accession>A0A5B8RTX7</accession>
<dbReference type="GO" id="GO:0004497">
    <property type="term" value="F:monooxygenase activity"/>
    <property type="evidence" value="ECO:0007669"/>
    <property type="project" value="InterPro"/>
</dbReference>
<reference evidence="3 4" key="1">
    <citation type="submission" date="2019-07" db="EMBL/GenBank/DDBJ databases">
        <title>Complete genome sequence of Comamonas sp. NLF 7-7 isolated from livestock.</title>
        <authorList>
            <person name="Kim D.H."/>
            <person name="Kim J.G."/>
        </authorList>
    </citation>
    <scope>NUCLEOTIDE SEQUENCE [LARGE SCALE GENOMIC DNA]</scope>
    <source>
        <strain evidence="3 4">NLF 7-7</strain>
    </source>
</reference>
<comment type="similarity">
    <text evidence="1">Belongs to the cytochrome P450 family.</text>
</comment>
<dbReference type="Gene3D" id="1.10.630.10">
    <property type="entry name" value="Cytochrome P450"/>
    <property type="match status" value="1"/>
</dbReference>
<dbReference type="Pfam" id="PF00067">
    <property type="entry name" value="p450"/>
    <property type="match status" value="1"/>
</dbReference>
<dbReference type="GO" id="GO:0016705">
    <property type="term" value="F:oxidoreductase activity, acting on paired donors, with incorporation or reduction of molecular oxygen"/>
    <property type="evidence" value="ECO:0007669"/>
    <property type="project" value="InterPro"/>
</dbReference>
<name>A0A5B8RTX7_9BURK</name>
<dbReference type="RefSeq" id="WP_146911708.1">
    <property type="nucleotide sequence ID" value="NZ_CP042344.1"/>
</dbReference>
<dbReference type="KEGG" id="cof:FOZ74_03160"/>
<evidence type="ECO:0000256" key="1">
    <source>
        <dbReference type="ARBA" id="ARBA00010617"/>
    </source>
</evidence>
<dbReference type="Proteomes" id="UP000321199">
    <property type="component" value="Chromosome"/>
</dbReference>
<dbReference type="GO" id="GO:0020037">
    <property type="term" value="F:heme binding"/>
    <property type="evidence" value="ECO:0007669"/>
    <property type="project" value="InterPro"/>
</dbReference>
<dbReference type="GO" id="GO:0005506">
    <property type="term" value="F:iron ion binding"/>
    <property type="evidence" value="ECO:0007669"/>
    <property type="project" value="InterPro"/>
</dbReference>
<organism evidence="3 4">
    <name type="scientific">Comamonas flocculans</name>
    <dbReference type="NCBI Taxonomy" id="2597701"/>
    <lineage>
        <taxon>Bacteria</taxon>
        <taxon>Pseudomonadati</taxon>
        <taxon>Pseudomonadota</taxon>
        <taxon>Betaproteobacteria</taxon>
        <taxon>Burkholderiales</taxon>
        <taxon>Comamonadaceae</taxon>
        <taxon>Comamonas</taxon>
    </lineage>
</organism>
<evidence type="ECO:0000313" key="3">
    <source>
        <dbReference type="EMBL" id="QEA12114.1"/>
    </source>
</evidence>
<sequence length="390" mass="43198">MTDRPSSDWDVRSDEVQRNPLAAHDRLRESHGVARSEVLHTSVFRHADVLAVVQDHARFSSVVSAHVAVPNGMDPPEHTSYRRLIEPYFAPDRVAAMRPLYQRLAHELLAHTRQVHARQPFDFIAGCALPYAARTQCAFLGWPLALEGVLCDWIARHHAAVFAQDRARLAQLGLAFEALIGRMLDERDASASGPPRDATEALLRERVEGQPLARAAIASILRNWTVGEIGTIAASLGILADWLARHGELQQQLRAQPALQAEAIEEILRLHGPLAVNRRVARCPVQLGGHEFGAGERVTVHWGAANRDPRVFEAPEEFRFGRDHARSLLYGAGIHVCPGAPLARAQLGLWLQALLGATTHFRLAQPAQPPQYARYPAMGFERLPLVLDWA</sequence>